<feature type="transmembrane region" description="Helical" evidence="6">
    <location>
        <begin position="6"/>
        <end position="27"/>
    </location>
</feature>
<keyword evidence="7" id="KW-0966">Cell projection</keyword>
<keyword evidence="7" id="KW-0282">Flagellum</keyword>
<proteinExistence type="predicted"/>
<evidence type="ECO:0000256" key="3">
    <source>
        <dbReference type="ARBA" id="ARBA00022692"/>
    </source>
</evidence>
<organism evidence="7 8">
    <name type="scientific">Edaphosphingomonas laterariae</name>
    <dbReference type="NCBI Taxonomy" id="861865"/>
    <lineage>
        <taxon>Bacteria</taxon>
        <taxon>Pseudomonadati</taxon>
        <taxon>Pseudomonadota</taxon>
        <taxon>Alphaproteobacteria</taxon>
        <taxon>Sphingomonadales</taxon>
        <taxon>Rhizorhabdaceae</taxon>
        <taxon>Edaphosphingomonas</taxon>
    </lineage>
</organism>
<keyword evidence="7" id="KW-0969">Cilium</keyword>
<gene>
    <name evidence="7" type="ORF">SAMN06295912_1544</name>
</gene>
<keyword evidence="4 6" id="KW-1133">Transmembrane helix</keyword>
<evidence type="ECO:0000256" key="4">
    <source>
        <dbReference type="ARBA" id="ARBA00022989"/>
    </source>
</evidence>
<dbReference type="Pfam" id="PF04347">
    <property type="entry name" value="FliO"/>
    <property type="match status" value="1"/>
</dbReference>
<evidence type="ECO:0000256" key="1">
    <source>
        <dbReference type="ARBA" id="ARBA00004236"/>
    </source>
</evidence>
<dbReference type="RefSeq" id="WP_089221375.1">
    <property type="nucleotide sequence ID" value="NZ_FZOS01000054.1"/>
</dbReference>
<name>A0A239KJU7_9SPHN</name>
<dbReference type="InterPro" id="IPR022781">
    <property type="entry name" value="Flagellar_biosynth_FliO"/>
</dbReference>
<reference evidence="8" key="1">
    <citation type="submission" date="2017-06" db="EMBL/GenBank/DDBJ databases">
        <authorList>
            <person name="Varghese N."/>
            <person name="Submissions S."/>
        </authorList>
    </citation>
    <scope>NUCLEOTIDE SEQUENCE [LARGE SCALE GENOMIC DNA]</scope>
    <source>
        <strain evidence="8">LNB2</strain>
    </source>
</reference>
<sequence>MDFLAILRTLGALGIVLGLLAGALWAVRRYELKLPGHLIGGLIGTAGPRRIELVERLSIDARRSVALIRRDDKEHLVMIAPEGLLMIEAGIAAPPAAVPAPTPHKDKNEDKADA</sequence>
<evidence type="ECO:0000256" key="2">
    <source>
        <dbReference type="ARBA" id="ARBA00022475"/>
    </source>
</evidence>
<evidence type="ECO:0000256" key="5">
    <source>
        <dbReference type="ARBA" id="ARBA00023136"/>
    </source>
</evidence>
<dbReference type="GO" id="GO:0044781">
    <property type="term" value="P:bacterial-type flagellum organization"/>
    <property type="evidence" value="ECO:0007669"/>
    <property type="project" value="InterPro"/>
</dbReference>
<dbReference type="AlphaFoldDB" id="A0A239KJU7"/>
<dbReference type="EMBL" id="FZOS01000054">
    <property type="protein sequence ID" value="SNT18431.1"/>
    <property type="molecule type" value="Genomic_DNA"/>
</dbReference>
<protein>
    <submittedName>
        <fullName evidence="7">Flagellar protein FliO/FliZ</fullName>
    </submittedName>
</protein>
<evidence type="ECO:0000313" key="8">
    <source>
        <dbReference type="Proteomes" id="UP000198281"/>
    </source>
</evidence>
<dbReference type="OrthoDB" id="8456606at2"/>
<keyword evidence="2" id="KW-1003">Cell membrane</keyword>
<keyword evidence="3 6" id="KW-0812">Transmembrane</keyword>
<dbReference type="GO" id="GO:0016020">
    <property type="term" value="C:membrane"/>
    <property type="evidence" value="ECO:0007669"/>
    <property type="project" value="InterPro"/>
</dbReference>
<evidence type="ECO:0000256" key="6">
    <source>
        <dbReference type="SAM" id="Phobius"/>
    </source>
</evidence>
<comment type="subcellular location">
    <subcellularLocation>
        <location evidence="1">Cell membrane</location>
    </subcellularLocation>
</comment>
<keyword evidence="5 6" id="KW-0472">Membrane</keyword>
<keyword evidence="8" id="KW-1185">Reference proteome</keyword>
<evidence type="ECO:0000313" key="7">
    <source>
        <dbReference type="EMBL" id="SNT18431.1"/>
    </source>
</evidence>
<dbReference type="Proteomes" id="UP000198281">
    <property type="component" value="Unassembled WGS sequence"/>
</dbReference>
<accession>A0A239KJU7</accession>